<dbReference type="InterPro" id="IPR011969">
    <property type="entry name" value="Clan_AA_Asp_peptidase_C"/>
</dbReference>
<dbReference type="PATRIC" id="fig|106634.4.peg.1988"/>
<evidence type="ECO:0000256" key="1">
    <source>
        <dbReference type="ARBA" id="ARBA00022801"/>
    </source>
</evidence>
<dbReference type="NCBIfam" id="TIGR02281">
    <property type="entry name" value="clan_AA_DTGA"/>
    <property type="match status" value="1"/>
</dbReference>
<organism evidence="3 4">
    <name type="scientific">Thioalkalivibrio versutus</name>
    <dbReference type="NCBI Taxonomy" id="106634"/>
    <lineage>
        <taxon>Bacteria</taxon>
        <taxon>Pseudomonadati</taxon>
        <taxon>Pseudomonadota</taxon>
        <taxon>Gammaproteobacteria</taxon>
        <taxon>Chromatiales</taxon>
        <taxon>Ectothiorhodospiraceae</taxon>
        <taxon>Thioalkalivibrio</taxon>
    </lineage>
</organism>
<name>A0A0G3G361_9GAMM</name>
<keyword evidence="1" id="KW-0378">Hydrolase</keyword>
<protein>
    <recommendedName>
        <fullName evidence="2">Peptidase A2 domain-containing protein</fullName>
    </recommendedName>
</protein>
<gene>
    <name evidence="3" type="ORF">TVD_09705</name>
</gene>
<dbReference type="Pfam" id="PF13975">
    <property type="entry name" value="gag-asp_proteas"/>
    <property type="match status" value="1"/>
</dbReference>
<dbReference type="InterPro" id="IPR021109">
    <property type="entry name" value="Peptidase_aspartic_dom_sf"/>
</dbReference>
<dbReference type="STRING" id="106634.TVD_09705"/>
<evidence type="ECO:0000313" key="4">
    <source>
        <dbReference type="Proteomes" id="UP000064201"/>
    </source>
</evidence>
<dbReference type="InterPro" id="IPR034122">
    <property type="entry name" value="Retropepsin-like_bacterial"/>
</dbReference>
<dbReference type="AlphaFoldDB" id="A0A0G3G361"/>
<dbReference type="KEGG" id="tvr:TVD_09705"/>
<dbReference type="Proteomes" id="UP000064201">
    <property type="component" value="Chromosome"/>
</dbReference>
<keyword evidence="4" id="KW-1185">Reference proteome</keyword>
<dbReference type="PROSITE" id="PS50175">
    <property type="entry name" value="ASP_PROT_RETROV"/>
    <property type="match status" value="1"/>
</dbReference>
<evidence type="ECO:0000259" key="2">
    <source>
        <dbReference type="PROSITE" id="PS50175"/>
    </source>
</evidence>
<proteinExistence type="predicted"/>
<accession>A0A0G3G361</accession>
<feature type="domain" description="Peptidase A2" evidence="2">
    <location>
        <begin position="107"/>
        <end position="186"/>
    </location>
</feature>
<dbReference type="EMBL" id="CP011367">
    <property type="protein sequence ID" value="AKJ95615.1"/>
    <property type="molecule type" value="Genomic_DNA"/>
</dbReference>
<dbReference type="Gene3D" id="2.40.70.10">
    <property type="entry name" value="Acid Proteases"/>
    <property type="match status" value="1"/>
</dbReference>
<dbReference type="OrthoDB" id="185963at2"/>
<dbReference type="SUPFAM" id="SSF50630">
    <property type="entry name" value="Acid proteases"/>
    <property type="match status" value="1"/>
</dbReference>
<dbReference type="GO" id="GO:0004190">
    <property type="term" value="F:aspartic-type endopeptidase activity"/>
    <property type="evidence" value="ECO:0007669"/>
    <property type="project" value="InterPro"/>
</dbReference>
<dbReference type="RefSeq" id="WP_018168552.1">
    <property type="nucleotide sequence ID" value="NZ_CP011367.1"/>
</dbReference>
<dbReference type="InterPro" id="IPR001995">
    <property type="entry name" value="Peptidase_A2_cat"/>
</dbReference>
<dbReference type="GO" id="GO:0006508">
    <property type="term" value="P:proteolysis"/>
    <property type="evidence" value="ECO:0007669"/>
    <property type="project" value="InterPro"/>
</dbReference>
<sequence length="204" mass="21836">MLWWPASVAAEELRLHAVFGDRAVLSVGDERAVVSTGESGPGGVRVLRTRPGAALVEYGGRQHELRVQQRAAPARPIGPAEGGGEVRVHRDSRGEHALTAGVNGTAVTVVVDAQADSVLLRETDAEQAGVDADQGRSVRIRDVRGTQHGQRVRIEQLQVGALRRSGVSAIVLPDDALPRSRLGRSFLEHFAVETDGDAVVIRER</sequence>
<evidence type="ECO:0000313" key="3">
    <source>
        <dbReference type="EMBL" id="AKJ95615.1"/>
    </source>
</evidence>
<dbReference type="CDD" id="cd05483">
    <property type="entry name" value="retropepsin_like_bacteria"/>
    <property type="match status" value="1"/>
</dbReference>
<reference evidence="3 4" key="1">
    <citation type="submission" date="2015-04" db="EMBL/GenBank/DDBJ databases">
        <title>Complete Sequence for the Genome of the Thioalkalivibrio versutus D301.</title>
        <authorList>
            <person name="Mu T."/>
            <person name="Zhou J."/>
            <person name="Xu X."/>
        </authorList>
    </citation>
    <scope>NUCLEOTIDE SEQUENCE [LARGE SCALE GENOMIC DNA]</scope>
    <source>
        <strain evidence="3 4">D301</strain>
    </source>
</reference>